<dbReference type="OrthoDB" id="2930633at2"/>
<dbReference type="AlphaFoldDB" id="A0A368W6G6"/>
<evidence type="ECO:0000313" key="2">
    <source>
        <dbReference type="Proteomes" id="UP000252415"/>
    </source>
</evidence>
<keyword evidence="2" id="KW-1185">Reference proteome</keyword>
<gene>
    <name evidence="1" type="ORF">DFP97_102124</name>
</gene>
<evidence type="ECO:0000313" key="1">
    <source>
        <dbReference type="EMBL" id="RCW50932.1"/>
    </source>
</evidence>
<sequence>MIKYGLDRITELKFRSFQPVIERRDEQWVDITLRFELAPESEAPEDLIDLTALVICTIDGTIVQMVPHDEGCDCEYQFTVSEKEQIAAFIMQPRIQADIQKVSSPS</sequence>
<protein>
    <submittedName>
        <fullName evidence="1">Uncharacterized protein</fullName>
    </submittedName>
</protein>
<dbReference type="RefSeq" id="WP_114378448.1">
    <property type="nucleotide sequence ID" value="NZ_QPJD01000002.1"/>
</dbReference>
<comment type="caution">
    <text evidence="1">The sequence shown here is derived from an EMBL/GenBank/DDBJ whole genome shotgun (WGS) entry which is preliminary data.</text>
</comment>
<dbReference type="EMBL" id="QPJD01000002">
    <property type="protein sequence ID" value="RCW50932.1"/>
    <property type="molecule type" value="Genomic_DNA"/>
</dbReference>
<proteinExistence type="predicted"/>
<organism evidence="1 2">
    <name type="scientific">Paenibacillus prosopidis</name>
    <dbReference type="NCBI Taxonomy" id="630520"/>
    <lineage>
        <taxon>Bacteria</taxon>
        <taxon>Bacillati</taxon>
        <taxon>Bacillota</taxon>
        <taxon>Bacilli</taxon>
        <taxon>Bacillales</taxon>
        <taxon>Paenibacillaceae</taxon>
        <taxon>Paenibacillus</taxon>
    </lineage>
</organism>
<accession>A0A368W6G6</accession>
<name>A0A368W6G6_9BACL</name>
<dbReference type="Proteomes" id="UP000252415">
    <property type="component" value="Unassembled WGS sequence"/>
</dbReference>
<reference evidence="1 2" key="1">
    <citation type="submission" date="2018-07" db="EMBL/GenBank/DDBJ databases">
        <title>Genomic Encyclopedia of Type Strains, Phase III (KMG-III): the genomes of soil and plant-associated and newly described type strains.</title>
        <authorList>
            <person name="Whitman W."/>
        </authorList>
    </citation>
    <scope>NUCLEOTIDE SEQUENCE [LARGE SCALE GENOMIC DNA]</scope>
    <source>
        <strain evidence="1 2">CECT 7506</strain>
    </source>
</reference>